<feature type="non-terminal residue" evidence="1">
    <location>
        <position position="70"/>
    </location>
</feature>
<dbReference type="Proteomes" id="UP000807342">
    <property type="component" value="Unassembled WGS sequence"/>
</dbReference>
<dbReference type="EMBL" id="MU152013">
    <property type="protein sequence ID" value="KAF9441202.1"/>
    <property type="molecule type" value="Genomic_DNA"/>
</dbReference>
<dbReference type="AlphaFoldDB" id="A0A9P6BVW5"/>
<organism evidence="1 2">
    <name type="scientific">Macrolepiota fuliginosa MF-IS2</name>
    <dbReference type="NCBI Taxonomy" id="1400762"/>
    <lineage>
        <taxon>Eukaryota</taxon>
        <taxon>Fungi</taxon>
        <taxon>Dikarya</taxon>
        <taxon>Basidiomycota</taxon>
        <taxon>Agaricomycotina</taxon>
        <taxon>Agaricomycetes</taxon>
        <taxon>Agaricomycetidae</taxon>
        <taxon>Agaricales</taxon>
        <taxon>Agaricineae</taxon>
        <taxon>Agaricaceae</taxon>
        <taxon>Macrolepiota</taxon>
    </lineage>
</organism>
<dbReference type="OrthoDB" id="9451547at2759"/>
<proteinExistence type="predicted"/>
<evidence type="ECO:0000313" key="1">
    <source>
        <dbReference type="EMBL" id="KAF9441202.1"/>
    </source>
</evidence>
<comment type="caution">
    <text evidence="1">The sequence shown here is derived from an EMBL/GenBank/DDBJ whole genome shotgun (WGS) entry which is preliminary data.</text>
</comment>
<evidence type="ECO:0000313" key="2">
    <source>
        <dbReference type="Proteomes" id="UP000807342"/>
    </source>
</evidence>
<gene>
    <name evidence="1" type="ORF">P691DRAFT_856318</name>
</gene>
<feature type="non-terminal residue" evidence="1">
    <location>
        <position position="1"/>
    </location>
</feature>
<reference evidence="1" key="1">
    <citation type="submission" date="2020-11" db="EMBL/GenBank/DDBJ databases">
        <authorList>
            <consortium name="DOE Joint Genome Institute"/>
            <person name="Ahrendt S."/>
            <person name="Riley R."/>
            <person name="Andreopoulos W."/>
            <person name="Labutti K."/>
            <person name="Pangilinan J."/>
            <person name="Ruiz-Duenas F.J."/>
            <person name="Barrasa J.M."/>
            <person name="Sanchez-Garcia M."/>
            <person name="Camarero S."/>
            <person name="Miyauchi S."/>
            <person name="Serrano A."/>
            <person name="Linde D."/>
            <person name="Babiker R."/>
            <person name="Drula E."/>
            <person name="Ayuso-Fernandez I."/>
            <person name="Pacheco R."/>
            <person name="Padilla G."/>
            <person name="Ferreira P."/>
            <person name="Barriuso J."/>
            <person name="Kellner H."/>
            <person name="Castanera R."/>
            <person name="Alfaro M."/>
            <person name="Ramirez L."/>
            <person name="Pisabarro A.G."/>
            <person name="Kuo A."/>
            <person name="Tritt A."/>
            <person name="Lipzen A."/>
            <person name="He G."/>
            <person name="Yan M."/>
            <person name="Ng V."/>
            <person name="Cullen D."/>
            <person name="Martin F."/>
            <person name="Rosso M.-N."/>
            <person name="Henrissat B."/>
            <person name="Hibbett D."/>
            <person name="Martinez A.T."/>
            <person name="Grigoriev I.V."/>
        </authorList>
    </citation>
    <scope>NUCLEOTIDE SEQUENCE</scope>
    <source>
        <strain evidence="1">MF-IS2</strain>
    </source>
</reference>
<protein>
    <submittedName>
        <fullName evidence="1">Uncharacterized protein</fullName>
    </submittedName>
</protein>
<accession>A0A9P6BVW5</accession>
<keyword evidence="2" id="KW-1185">Reference proteome</keyword>
<name>A0A9P6BVW5_9AGAR</name>
<sequence>TRATQDIIWSCLATIFACAQVAVHPNISEPRVSMAAVSAARFYNALRSHCSRVGDIMSIGSVVGVLPCVP</sequence>